<accession>A0A383D1P3</accession>
<sequence>VDGGVYLLDKKDKKDKIVSHDNFVSGVNVSNDVIVSADYDGIIKWTAIDSRKEQRKIKAHKFWSWQSRVSPDSKMIGSVTGQYLVGGYKYEPSPETEPSIKVFDTLSGELIHKFS</sequence>
<proteinExistence type="predicted"/>
<gene>
    <name evidence="1" type="ORF">METZ01_LOCUS491310</name>
</gene>
<feature type="non-terminal residue" evidence="1">
    <location>
        <position position="115"/>
    </location>
</feature>
<dbReference type="SUPFAM" id="SSF50998">
    <property type="entry name" value="Quinoprotein alcohol dehydrogenase-like"/>
    <property type="match status" value="1"/>
</dbReference>
<protein>
    <submittedName>
        <fullName evidence="1">Uncharacterized protein</fullName>
    </submittedName>
</protein>
<evidence type="ECO:0000313" key="1">
    <source>
        <dbReference type="EMBL" id="SVE38456.1"/>
    </source>
</evidence>
<reference evidence="1" key="1">
    <citation type="submission" date="2018-05" db="EMBL/GenBank/DDBJ databases">
        <authorList>
            <person name="Lanie J.A."/>
            <person name="Ng W.-L."/>
            <person name="Kazmierczak K.M."/>
            <person name="Andrzejewski T.M."/>
            <person name="Davidsen T.M."/>
            <person name="Wayne K.J."/>
            <person name="Tettelin H."/>
            <person name="Glass J.I."/>
            <person name="Rusch D."/>
            <person name="Podicherti R."/>
            <person name="Tsui H.-C.T."/>
            <person name="Winkler M.E."/>
        </authorList>
    </citation>
    <scope>NUCLEOTIDE SEQUENCE</scope>
</reference>
<organism evidence="1">
    <name type="scientific">marine metagenome</name>
    <dbReference type="NCBI Taxonomy" id="408172"/>
    <lineage>
        <taxon>unclassified sequences</taxon>
        <taxon>metagenomes</taxon>
        <taxon>ecological metagenomes</taxon>
    </lineage>
</organism>
<dbReference type="Gene3D" id="2.130.10.10">
    <property type="entry name" value="YVTN repeat-like/Quinoprotein amine dehydrogenase"/>
    <property type="match status" value="1"/>
</dbReference>
<dbReference type="AlphaFoldDB" id="A0A383D1P3"/>
<name>A0A383D1P3_9ZZZZ</name>
<feature type="non-terminal residue" evidence="1">
    <location>
        <position position="1"/>
    </location>
</feature>
<dbReference type="InterPro" id="IPR015943">
    <property type="entry name" value="WD40/YVTN_repeat-like_dom_sf"/>
</dbReference>
<dbReference type="InterPro" id="IPR011047">
    <property type="entry name" value="Quinoprotein_ADH-like_sf"/>
</dbReference>
<dbReference type="EMBL" id="UINC01213599">
    <property type="protein sequence ID" value="SVE38456.1"/>
    <property type="molecule type" value="Genomic_DNA"/>
</dbReference>